<feature type="transmembrane region" description="Helical" evidence="2">
    <location>
        <begin position="184"/>
        <end position="202"/>
    </location>
</feature>
<feature type="transmembrane region" description="Helical" evidence="2">
    <location>
        <begin position="48"/>
        <end position="67"/>
    </location>
</feature>
<accession>A4X937</accession>
<dbReference type="AlphaFoldDB" id="A4X937"/>
<dbReference type="EMBL" id="CP000667">
    <property type="protein sequence ID" value="ABP55394.1"/>
    <property type="molecule type" value="Genomic_DNA"/>
</dbReference>
<dbReference type="PATRIC" id="fig|369723.5.peg.3043"/>
<dbReference type="eggNOG" id="ENOG5031MNQ">
    <property type="taxonomic scope" value="Bacteria"/>
</dbReference>
<feature type="compositionally biased region" description="Polar residues" evidence="1">
    <location>
        <begin position="1"/>
        <end position="10"/>
    </location>
</feature>
<proteinExistence type="predicted"/>
<protein>
    <recommendedName>
        <fullName evidence="5">DUF3159 domain-containing protein</fullName>
    </recommendedName>
</protein>
<feature type="transmembrane region" description="Helical" evidence="2">
    <location>
        <begin position="74"/>
        <end position="91"/>
    </location>
</feature>
<evidence type="ECO:0000313" key="4">
    <source>
        <dbReference type="Proteomes" id="UP000000235"/>
    </source>
</evidence>
<dbReference type="InterPro" id="IPR016566">
    <property type="entry name" value="UCP010219"/>
</dbReference>
<name>A4X937_SALTO</name>
<feature type="transmembrane region" description="Helical" evidence="2">
    <location>
        <begin position="111"/>
        <end position="133"/>
    </location>
</feature>
<keyword evidence="2" id="KW-1133">Transmembrane helix</keyword>
<keyword evidence="2" id="KW-0812">Transmembrane</keyword>
<organism evidence="3 4">
    <name type="scientific">Salinispora tropica (strain ATCC BAA-916 / DSM 44818 / JCM 13857 / NBRC 105044 / CNB-440)</name>
    <dbReference type="NCBI Taxonomy" id="369723"/>
    <lineage>
        <taxon>Bacteria</taxon>
        <taxon>Bacillati</taxon>
        <taxon>Actinomycetota</taxon>
        <taxon>Actinomycetes</taxon>
        <taxon>Micromonosporales</taxon>
        <taxon>Micromonosporaceae</taxon>
        <taxon>Salinispora</taxon>
    </lineage>
</organism>
<keyword evidence="4" id="KW-1185">Reference proteome</keyword>
<dbReference type="Pfam" id="PF11361">
    <property type="entry name" value="DUF3159"/>
    <property type="match status" value="1"/>
</dbReference>
<dbReference type="Proteomes" id="UP000000235">
    <property type="component" value="Chromosome"/>
</dbReference>
<reference evidence="4" key="1">
    <citation type="journal article" date="2007" name="Proc. Natl. Acad. Sci. U.S.A.">
        <title>Genome sequencing reveals complex secondary metabolome in the marine actinomycete Salinispora tropica.</title>
        <authorList>
            <person name="Udwary D.W."/>
            <person name="Zeigler L."/>
            <person name="Asolkar R.N."/>
            <person name="Singan V."/>
            <person name="Lapidus A."/>
            <person name="Fenical W."/>
            <person name="Jensen P.R."/>
            <person name="Moore B.S."/>
        </authorList>
    </citation>
    <scope>NUCLEOTIDE SEQUENCE [LARGE SCALE GENOMIC DNA]</scope>
    <source>
        <strain evidence="4">ATCC BAA-916 / DSM 44818 / CNB-440</strain>
    </source>
</reference>
<evidence type="ECO:0000313" key="3">
    <source>
        <dbReference type="EMBL" id="ABP55394.1"/>
    </source>
</evidence>
<evidence type="ECO:0008006" key="5">
    <source>
        <dbReference type="Google" id="ProtNLM"/>
    </source>
</evidence>
<dbReference type="STRING" id="369723.Strop_2956"/>
<dbReference type="RefSeq" id="WP_012014172.1">
    <property type="nucleotide sequence ID" value="NC_009380.1"/>
</dbReference>
<evidence type="ECO:0000256" key="1">
    <source>
        <dbReference type="SAM" id="MobiDB-lite"/>
    </source>
</evidence>
<feature type="region of interest" description="Disordered" evidence="1">
    <location>
        <begin position="1"/>
        <end position="20"/>
    </location>
</feature>
<evidence type="ECO:0000256" key="2">
    <source>
        <dbReference type="SAM" id="Phobius"/>
    </source>
</evidence>
<dbReference type="KEGG" id="stp:Strop_2956"/>
<keyword evidence="2" id="KW-0472">Membrane</keyword>
<gene>
    <name evidence="3" type="ordered locus">Strop_2956</name>
</gene>
<feature type="transmembrane region" description="Helical" evidence="2">
    <location>
        <begin position="154"/>
        <end position="172"/>
    </location>
</feature>
<sequence length="239" mass="25347">MGSTSEHQTPTPEPESLTDLLGGRRGAIDATVPPVAFAAGWLLGGESLPIGVGAALVTGAAVAGWRWRRGHRPRSVLVGLLAVCVGALIALRTGRAEDFFLVQLVANAASALAWMVSIVIRWPLLGVVVGAVLRQRTRWRRDPALLRAYRLGSWVWTASFLLRVAVFLPLWLGGQVVALSVARVALSWPLVAAVLGVSWVVVRRSLPADHPGLRHPVLPGETSAQAVQVPQRDSAGSPG</sequence>
<dbReference type="HOGENOM" id="CLU_075797_0_1_11"/>